<dbReference type="AlphaFoldDB" id="A0A101NU73"/>
<dbReference type="OrthoDB" id="4315091at2"/>
<reference evidence="1 2" key="1">
    <citation type="submission" date="2015-10" db="EMBL/GenBank/DDBJ databases">
        <title>Draft genome sequence of Streptomyces yokosukanensis DSM 40224, type strain for the species Streptomyces yokosukanensis.</title>
        <authorList>
            <person name="Ruckert C."/>
            <person name="Winkler A."/>
            <person name="Kalinowski J."/>
            <person name="Kampfer P."/>
            <person name="Glaeser S."/>
        </authorList>
    </citation>
    <scope>NUCLEOTIDE SEQUENCE [LARGE SCALE GENOMIC DNA]</scope>
    <source>
        <strain evidence="1 2">DSM 40224</strain>
    </source>
</reference>
<comment type="caution">
    <text evidence="1">The sequence shown here is derived from an EMBL/GenBank/DDBJ whole genome shotgun (WGS) entry which is preliminary data.</text>
</comment>
<organism evidence="1 2">
    <name type="scientific">Streptomyces yokosukanensis</name>
    <dbReference type="NCBI Taxonomy" id="67386"/>
    <lineage>
        <taxon>Bacteria</taxon>
        <taxon>Bacillati</taxon>
        <taxon>Actinomycetota</taxon>
        <taxon>Actinomycetes</taxon>
        <taxon>Kitasatosporales</taxon>
        <taxon>Streptomycetaceae</taxon>
        <taxon>Streptomyces</taxon>
    </lineage>
</organism>
<dbReference type="RefSeq" id="WP_067135624.1">
    <property type="nucleotide sequence ID" value="NZ_KQ948230.1"/>
</dbReference>
<keyword evidence="2" id="KW-1185">Reference proteome</keyword>
<proteinExistence type="predicted"/>
<evidence type="ECO:0000313" key="1">
    <source>
        <dbReference type="EMBL" id="KUM99359.1"/>
    </source>
</evidence>
<name>A0A101NU73_9ACTN</name>
<accession>A0A101NU73</accession>
<dbReference type="Proteomes" id="UP000053127">
    <property type="component" value="Unassembled WGS sequence"/>
</dbReference>
<evidence type="ECO:0000313" key="2">
    <source>
        <dbReference type="Proteomes" id="UP000053127"/>
    </source>
</evidence>
<gene>
    <name evidence="1" type="ORF">AQI95_39655</name>
</gene>
<dbReference type="EMBL" id="LMWN01000065">
    <property type="protein sequence ID" value="KUM99359.1"/>
    <property type="molecule type" value="Genomic_DNA"/>
</dbReference>
<protein>
    <submittedName>
        <fullName evidence="1">Uncharacterized protein</fullName>
    </submittedName>
</protein>
<sequence length="63" mass="6854">MRTCPQFAALREEYEREIGYLSAHSERHAGRPSAKASATYAASTKARMARALSGHVGRCPECG</sequence>
<dbReference type="STRING" id="67386.AQI95_39655"/>